<dbReference type="GO" id="GO:0007416">
    <property type="term" value="P:synapse assembly"/>
    <property type="evidence" value="ECO:0007669"/>
    <property type="project" value="TreeGrafter"/>
</dbReference>
<dbReference type="InterPro" id="IPR003599">
    <property type="entry name" value="Ig_sub"/>
</dbReference>
<keyword evidence="3" id="KW-0812">Transmembrane</keyword>
<dbReference type="GO" id="GO:0009653">
    <property type="term" value="P:anatomical structure morphogenesis"/>
    <property type="evidence" value="ECO:0007669"/>
    <property type="project" value="UniProtKB-ARBA"/>
</dbReference>
<dbReference type="AlphaFoldDB" id="A0A224YUY9"/>
<evidence type="ECO:0000313" key="6">
    <source>
        <dbReference type="EMBL" id="MAA17784.1"/>
    </source>
</evidence>
<evidence type="ECO:0000256" key="3">
    <source>
        <dbReference type="SAM" id="Phobius"/>
    </source>
</evidence>
<feature type="domain" description="Fibronectin type-III" evidence="5">
    <location>
        <begin position="396"/>
        <end position="490"/>
    </location>
</feature>
<dbReference type="FunFam" id="2.60.40.10:FF:000719">
    <property type="entry name" value="nephrin isoform X1"/>
    <property type="match status" value="1"/>
</dbReference>
<dbReference type="InterPro" id="IPR036179">
    <property type="entry name" value="Ig-like_dom_sf"/>
</dbReference>
<dbReference type="PROSITE" id="PS50853">
    <property type="entry name" value="FN3"/>
    <property type="match status" value="3"/>
</dbReference>
<dbReference type="Pfam" id="PF07679">
    <property type="entry name" value="I-set"/>
    <property type="match status" value="1"/>
</dbReference>
<dbReference type="InterPro" id="IPR003598">
    <property type="entry name" value="Ig_sub2"/>
</dbReference>
<dbReference type="Gene3D" id="2.60.40.10">
    <property type="entry name" value="Immunoglobulins"/>
    <property type="match status" value="6"/>
</dbReference>
<feature type="domain" description="Ig-like" evidence="4">
    <location>
        <begin position="196"/>
        <end position="291"/>
    </location>
</feature>
<feature type="compositionally biased region" description="Polar residues" evidence="2">
    <location>
        <begin position="832"/>
        <end position="845"/>
    </location>
</feature>
<sequence>MLPRRPRWRRQQRSVKWWSSPSERVGRRFFPPLSWRSTAVRHRQEAACARAGRPAGFTVTAMTDARERAGFAPARLALPSLLTLLMLVLEAPHRTAADGEPKVQPFHFPKTVLRGEKVRVVCSAASGATPLSFQWLRDGQRLSDGAHHVSIKTFDDFSVLEVSNVGVAHNGNYTCALKNLQGNDAFSSQLLVQAAPEWVTKPRDTSSALNGPASLDCLAVGYPTPTVRWSREETVSDDVELRPVPLGGARVSLLANGTLVIREVRKEDAGRYRCVASNGLGQDLEGTLTLSLHVPARFEQKFSVESVRRGDTAILRCEALGDSPMGVTWHRNEDPLPLDSPRLQVFESVTDRGTASELHVQGAERSDNGLFSCLAKNGFGTDRRSIKLVVLEVPSAPFDVKVEQSWSRSASVRWNAPYSGNSPVSKYIVQYWKDHGAAHRLEEAIVVAPQTSTLLRELQPGTSYIVRVLAENTVGRGSPSESQKFQTKEEEPSGAPTDVAAESRGPTLLRIKWKAPPKEQWNGHLLGYYIGYRSRASEEPYSYQSMLVTDQPEEEHLLSGLKRATEYSIVVKAYNAAGSGPDSQEVFARTADSEPPLPPRLWLESHDRFFIVVHWQQPPGPPVTHYIMSYREENGPWRELTVPQADNSKYTLSGLREATRYQIYLQAAGEGSTSAPSETITVLTEGGALSDASMPAPHGSQSRELPVYFRLSVVAPAAASLTIIVLVIAGACLFVSHERRKYKNIIVPPMKPVKSGTYMSGAASLGRPQSQRYVDVDQRMGAPRTPRHADGERSVGPPGSCRPLLGSAIPQYPAPYATLPLRCPSAEGPSPSRLTRNAKGTSLSQEILDRDGPGSSNIIEEAAEIHHYDIAA</sequence>
<dbReference type="CDD" id="cd00096">
    <property type="entry name" value="Ig"/>
    <property type="match status" value="1"/>
</dbReference>
<dbReference type="SUPFAM" id="SSF49265">
    <property type="entry name" value="Fibronectin type III"/>
    <property type="match status" value="2"/>
</dbReference>
<evidence type="ECO:0000259" key="5">
    <source>
        <dbReference type="PROSITE" id="PS50853"/>
    </source>
</evidence>
<dbReference type="FunFam" id="2.60.40.10:FF:000028">
    <property type="entry name" value="Neuronal cell adhesion molecule"/>
    <property type="match status" value="1"/>
</dbReference>
<feature type="domain" description="Ig-like" evidence="4">
    <location>
        <begin position="295"/>
        <end position="389"/>
    </location>
</feature>
<dbReference type="SMART" id="SM00408">
    <property type="entry name" value="IGc2"/>
    <property type="match status" value="3"/>
</dbReference>
<feature type="transmembrane region" description="Helical" evidence="3">
    <location>
        <begin position="707"/>
        <end position="735"/>
    </location>
</feature>
<accession>A0A224YUY9</accession>
<dbReference type="CDD" id="cd00063">
    <property type="entry name" value="FN3"/>
    <property type="match status" value="3"/>
</dbReference>
<dbReference type="SMART" id="SM00060">
    <property type="entry name" value="FN3"/>
    <property type="match status" value="3"/>
</dbReference>
<dbReference type="PANTHER" id="PTHR13817">
    <property type="entry name" value="TITIN"/>
    <property type="match status" value="1"/>
</dbReference>
<dbReference type="PRINTS" id="PR00014">
    <property type="entry name" value="FNTYPEIII"/>
</dbReference>
<evidence type="ECO:0000256" key="2">
    <source>
        <dbReference type="SAM" id="MobiDB-lite"/>
    </source>
</evidence>
<evidence type="ECO:0000256" key="1">
    <source>
        <dbReference type="ARBA" id="ARBA00022737"/>
    </source>
</evidence>
<dbReference type="PROSITE" id="PS50835">
    <property type="entry name" value="IG_LIKE"/>
    <property type="match status" value="3"/>
</dbReference>
<feature type="region of interest" description="Disordered" evidence="2">
    <location>
        <begin position="824"/>
        <end position="855"/>
    </location>
</feature>
<dbReference type="EMBL" id="GFPF01006638">
    <property type="protein sequence ID" value="MAA17784.1"/>
    <property type="molecule type" value="Transcribed_RNA"/>
</dbReference>
<dbReference type="InterPro" id="IPR003961">
    <property type="entry name" value="FN3_dom"/>
</dbReference>
<dbReference type="SMART" id="SM00409">
    <property type="entry name" value="IG"/>
    <property type="match status" value="3"/>
</dbReference>
<dbReference type="InterPro" id="IPR013783">
    <property type="entry name" value="Ig-like_fold"/>
</dbReference>
<proteinExistence type="predicted"/>
<feature type="domain" description="Fibronectin type-III" evidence="5">
    <location>
        <begin position="495"/>
        <end position="593"/>
    </location>
</feature>
<dbReference type="InterPro" id="IPR007110">
    <property type="entry name" value="Ig-like_dom"/>
</dbReference>
<dbReference type="InterPro" id="IPR050964">
    <property type="entry name" value="Striated_Muscle_Regulatory"/>
</dbReference>
<dbReference type="FunFam" id="2.60.40.10:FF:000333">
    <property type="entry name" value="Down syndrome cell adhesion molecule"/>
    <property type="match status" value="1"/>
</dbReference>
<dbReference type="Pfam" id="PF00041">
    <property type="entry name" value="fn3"/>
    <property type="match status" value="3"/>
</dbReference>
<keyword evidence="3" id="KW-1133">Transmembrane helix</keyword>
<dbReference type="InterPro" id="IPR036116">
    <property type="entry name" value="FN3_sf"/>
</dbReference>
<feature type="region of interest" description="Disordered" evidence="2">
    <location>
        <begin position="475"/>
        <end position="501"/>
    </location>
</feature>
<name>A0A224YUY9_9ACAR</name>
<dbReference type="Pfam" id="PF13927">
    <property type="entry name" value="Ig_3"/>
    <property type="match status" value="2"/>
</dbReference>
<feature type="region of interest" description="Disordered" evidence="2">
    <location>
        <begin position="781"/>
        <end position="802"/>
    </location>
</feature>
<dbReference type="FunFam" id="2.60.40.10:FF:000104">
    <property type="entry name" value="Down syndrome cell adhesion molecule b"/>
    <property type="match status" value="1"/>
</dbReference>
<organism evidence="6">
    <name type="scientific">Rhipicephalus zambeziensis</name>
    <dbReference type="NCBI Taxonomy" id="60191"/>
    <lineage>
        <taxon>Eukaryota</taxon>
        <taxon>Metazoa</taxon>
        <taxon>Ecdysozoa</taxon>
        <taxon>Arthropoda</taxon>
        <taxon>Chelicerata</taxon>
        <taxon>Arachnida</taxon>
        <taxon>Acari</taxon>
        <taxon>Parasitiformes</taxon>
        <taxon>Ixodida</taxon>
        <taxon>Ixodoidea</taxon>
        <taxon>Ixodidae</taxon>
        <taxon>Rhipicephalinae</taxon>
        <taxon>Rhipicephalus</taxon>
        <taxon>Rhipicephalus</taxon>
    </lineage>
</organism>
<protein>
    <submittedName>
        <fullName evidence="6">Cell adhesion molecule</fullName>
    </submittedName>
</protein>
<keyword evidence="1" id="KW-0677">Repeat</keyword>
<feature type="domain" description="Fibronectin type-III" evidence="5">
    <location>
        <begin position="595"/>
        <end position="687"/>
    </location>
</feature>
<reference evidence="6" key="1">
    <citation type="journal article" date="2017" name="Parasit. Vectors">
        <title>Sialotranscriptomics of Rhipicephalus zambeziensis reveals intricate expression profiles of secretory proteins and suggests tight temporal transcriptional regulation during blood-feeding.</title>
        <authorList>
            <person name="de Castro M.H."/>
            <person name="de Klerk D."/>
            <person name="Pienaar R."/>
            <person name="Rees D.J.G."/>
            <person name="Mans B.J."/>
        </authorList>
    </citation>
    <scope>NUCLEOTIDE SEQUENCE</scope>
    <source>
        <tissue evidence="6">Salivary glands</tissue>
    </source>
</reference>
<keyword evidence="3" id="KW-0472">Membrane</keyword>
<dbReference type="PANTHER" id="PTHR13817:SF102">
    <property type="entry name" value="DOWN SYNDROME CELL ADHESION MOLECULE-LIKE PROTEIN DSCAM2"/>
    <property type="match status" value="1"/>
</dbReference>
<dbReference type="GO" id="GO:0030154">
    <property type="term" value="P:cell differentiation"/>
    <property type="evidence" value="ECO:0007669"/>
    <property type="project" value="UniProtKB-ARBA"/>
</dbReference>
<dbReference type="SUPFAM" id="SSF48726">
    <property type="entry name" value="Immunoglobulin"/>
    <property type="match status" value="3"/>
</dbReference>
<dbReference type="InterPro" id="IPR013098">
    <property type="entry name" value="Ig_I-set"/>
</dbReference>
<dbReference type="GO" id="GO:0007156">
    <property type="term" value="P:homophilic cell adhesion via plasma membrane adhesion molecules"/>
    <property type="evidence" value="ECO:0007669"/>
    <property type="project" value="TreeGrafter"/>
</dbReference>
<dbReference type="GO" id="GO:0045202">
    <property type="term" value="C:synapse"/>
    <property type="evidence" value="ECO:0007669"/>
    <property type="project" value="TreeGrafter"/>
</dbReference>
<feature type="domain" description="Ig-like" evidence="4">
    <location>
        <begin position="101"/>
        <end position="193"/>
    </location>
</feature>
<evidence type="ECO:0000259" key="4">
    <source>
        <dbReference type="PROSITE" id="PS50835"/>
    </source>
</evidence>